<organism evidence="2 3">
    <name type="scientific">Candidatus Iainarchaeum sp</name>
    <dbReference type="NCBI Taxonomy" id="3101447"/>
    <lineage>
        <taxon>Archaea</taxon>
        <taxon>Candidatus Iainarchaeota</taxon>
        <taxon>Candidatus Iainarchaeia</taxon>
        <taxon>Candidatus Iainarchaeales</taxon>
        <taxon>Candidatus Iainarchaeaceae</taxon>
        <taxon>Candidatus Iainarchaeum</taxon>
    </lineage>
</organism>
<reference evidence="2" key="2">
    <citation type="submission" date="2021-05" db="EMBL/GenBank/DDBJ databases">
        <title>Protein family content uncovers lineage relationships and bacterial pathway maintenance mechanisms in DPANN archaea.</title>
        <authorList>
            <person name="Castelle C.J."/>
            <person name="Meheust R."/>
            <person name="Jaffe A.L."/>
            <person name="Seitz K."/>
            <person name="Gong X."/>
            <person name="Baker B.J."/>
            <person name="Banfield J.F."/>
        </authorList>
    </citation>
    <scope>NUCLEOTIDE SEQUENCE</scope>
    <source>
        <strain evidence="2">RIFCSPLOWO2_01_FULL_AR10_48_17</strain>
    </source>
</reference>
<gene>
    <name evidence="2" type="ORF">J4215_05115</name>
</gene>
<evidence type="ECO:0000256" key="1">
    <source>
        <dbReference type="SAM" id="Phobius"/>
    </source>
</evidence>
<sequence length="189" mass="20997">MNFFRLLHDNDIIRRYIVMNSFDGTLTSLGILIAMKLSNITDVKLIVISAIGVIFATGISGVWGAYLVEKAERKHELAELHRLSPKEDLEERRREFKQLTILMGIANGASSALIGLVIISPFFMASIGTLSVSNAFNYSFFLVFLALILIGSFTARIAREPVVKHAIMTILAGLFVGAVIYLFELLKFI</sequence>
<feature type="transmembrane region" description="Helical" evidence="1">
    <location>
        <begin position="45"/>
        <end position="68"/>
    </location>
</feature>
<proteinExistence type="predicted"/>
<keyword evidence="1" id="KW-0472">Membrane</keyword>
<feature type="transmembrane region" description="Helical" evidence="1">
    <location>
        <begin position="12"/>
        <end position="33"/>
    </location>
</feature>
<dbReference type="Proteomes" id="UP000675968">
    <property type="component" value="Unassembled WGS sequence"/>
</dbReference>
<keyword evidence="1" id="KW-1133">Transmembrane helix</keyword>
<feature type="transmembrane region" description="Helical" evidence="1">
    <location>
        <begin position="99"/>
        <end position="123"/>
    </location>
</feature>
<dbReference type="AlphaFoldDB" id="A0A8T4L5X0"/>
<protein>
    <recommendedName>
        <fullName evidence="4">VIT family protein</fullName>
    </recommendedName>
</protein>
<feature type="transmembrane region" description="Helical" evidence="1">
    <location>
        <begin position="135"/>
        <end position="155"/>
    </location>
</feature>
<evidence type="ECO:0008006" key="4">
    <source>
        <dbReference type="Google" id="ProtNLM"/>
    </source>
</evidence>
<evidence type="ECO:0000313" key="2">
    <source>
        <dbReference type="EMBL" id="MBS3061934.1"/>
    </source>
</evidence>
<feature type="transmembrane region" description="Helical" evidence="1">
    <location>
        <begin position="162"/>
        <end position="183"/>
    </location>
</feature>
<name>A0A8T4L5X0_9ARCH</name>
<evidence type="ECO:0000313" key="3">
    <source>
        <dbReference type="Proteomes" id="UP000675968"/>
    </source>
</evidence>
<keyword evidence="1" id="KW-0812">Transmembrane</keyword>
<comment type="caution">
    <text evidence="2">The sequence shown here is derived from an EMBL/GenBank/DDBJ whole genome shotgun (WGS) entry which is preliminary data.</text>
</comment>
<dbReference type="EMBL" id="JAGVWC010000011">
    <property type="protein sequence ID" value="MBS3061934.1"/>
    <property type="molecule type" value="Genomic_DNA"/>
</dbReference>
<reference evidence="2" key="1">
    <citation type="submission" date="2021-03" db="EMBL/GenBank/DDBJ databases">
        <authorList>
            <person name="Jaffe A."/>
        </authorList>
    </citation>
    <scope>NUCLEOTIDE SEQUENCE</scope>
    <source>
        <strain evidence="2">RIFCSPLOWO2_01_FULL_AR10_48_17</strain>
    </source>
</reference>
<accession>A0A8T4L5X0</accession>